<feature type="region of interest" description="Disordered" evidence="1">
    <location>
        <begin position="108"/>
        <end position="184"/>
    </location>
</feature>
<evidence type="ECO:0000256" key="1">
    <source>
        <dbReference type="SAM" id="MobiDB-lite"/>
    </source>
</evidence>
<sequence>MTRIPPAAPRPGSRPLKRAKRICFSTTATSRYSVVADAVDDLGSGSRGGGNVVEQTCPPGAADAVVGDSVWREAGGGDPGGNLGLVADVACADATGTNLAAVDAAVVSGGGSDSVSDATHAAADAPTDHGSVSSASSESDTPFYMGWSDEEDPASVPQDVSYGRPLLPADASAAGDGRPHPALTADAAMAPSQQTGPPFVVPPTAPTCPSASAACAALKGLVGQAVTCAEELFAHFLLRGQCTVTNKAYSIVRAAHNYCSSLGSLPSLTTLRTTTLPAIKAAWFLPTSKFEARTKDGGKMTLEIVLPSTHVARDFAFQNTYELFTAADDRPEGAAQV</sequence>
<accession>A0A1X6PEI6</accession>
<evidence type="ECO:0000313" key="3">
    <source>
        <dbReference type="Proteomes" id="UP000218209"/>
    </source>
</evidence>
<dbReference type="EMBL" id="KV918794">
    <property type="protein sequence ID" value="OSX79272.1"/>
    <property type="molecule type" value="Genomic_DNA"/>
</dbReference>
<gene>
    <name evidence="2" type="ORF">BU14_0082s0038</name>
</gene>
<reference evidence="2 3" key="1">
    <citation type="submission" date="2017-03" db="EMBL/GenBank/DDBJ databases">
        <title>WGS assembly of Porphyra umbilicalis.</title>
        <authorList>
            <person name="Brawley S.H."/>
            <person name="Blouin N.A."/>
            <person name="Ficko-Blean E."/>
            <person name="Wheeler G.L."/>
            <person name="Lohr M."/>
            <person name="Goodson H.V."/>
            <person name="Jenkins J.W."/>
            <person name="Blaby-Haas C.E."/>
            <person name="Helliwell K.E."/>
            <person name="Chan C."/>
            <person name="Marriage T."/>
            <person name="Bhattacharya D."/>
            <person name="Klein A.S."/>
            <person name="Badis Y."/>
            <person name="Brodie J."/>
            <person name="Cao Y."/>
            <person name="Collen J."/>
            <person name="Dittami S.M."/>
            <person name="Gachon C.M."/>
            <person name="Green B.R."/>
            <person name="Karpowicz S."/>
            <person name="Kim J.W."/>
            <person name="Kudahl U."/>
            <person name="Lin S."/>
            <person name="Michel G."/>
            <person name="Mittag M."/>
            <person name="Olson B.J."/>
            <person name="Pangilinan J."/>
            <person name="Peng Y."/>
            <person name="Qiu H."/>
            <person name="Shu S."/>
            <person name="Singer J.T."/>
            <person name="Smith A.G."/>
            <person name="Sprecher B.N."/>
            <person name="Wagner V."/>
            <person name="Wang W."/>
            <person name="Wang Z.-Y."/>
            <person name="Yan J."/>
            <person name="Yarish C."/>
            <person name="Zoeuner-Riek S."/>
            <person name="Zhuang Y."/>
            <person name="Zou Y."/>
            <person name="Lindquist E.A."/>
            <person name="Grimwood J."/>
            <person name="Barry K."/>
            <person name="Rokhsar D.S."/>
            <person name="Schmutz J."/>
            <person name="Stiller J.W."/>
            <person name="Grossman A.R."/>
            <person name="Prochnik S.E."/>
        </authorList>
    </citation>
    <scope>NUCLEOTIDE SEQUENCE [LARGE SCALE GENOMIC DNA]</scope>
    <source>
        <strain evidence="2">4086291</strain>
    </source>
</reference>
<feature type="compositionally biased region" description="Low complexity" evidence="1">
    <location>
        <begin position="108"/>
        <end position="129"/>
    </location>
</feature>
<organism evidence="2 3">
    <name type="scientific">Porphyra umbilicalis</name>
    <name type="common">Purple laver</name>
    <name type="synonym">Red alga</name>
    <dbReference type="NCBI Taxonomy" id="2786"/>
    <lineage>
        <taxon>Eukaryota</taxon>
        <taxon>Rhodophyta</taxon>
        <taxon>Bangiophyceae</taxon>
        <taxon>Bangiales</taxon>
        <taxon>Bangiaceae</taxon>
        <taxon>Porphyra</taxon>
    </lineage>
</organism>
<dbReference type="Proteomes" id="UP000218209">
    <property type="component" value="Unassembled WGS sequence"/>
</dbReference>
<evidence type="ECO:0000313" key="2">
    <source>
        <dbReference type="EMBL" id="OSX79272.1"/>
    </source>
</evidence>
<proteinExistence type="predicted"/>
<feature type="compositionally biased region" description="Polar residues" evidence="1">
    <location>
        <begin position="130"/>
        <end position="140"/>
    </location>
</feature>
<dbReference type="AlphaFoldDB" id="A0A1X6PEI6"/>
<protein>
    <submittedName>
        <fullName evidence="2">Uncharacterized protein</fullName>
    </submittedName>
</protein>
<name>A0A1X6PEI6_PORUM</name>
<keyword evidence="3" id="KW-1185">Reference proteome</keyword>